<protein>
    <submittedName>
        <fullName evidence="2">Uncharacterized protein</fullName>
    </submittedName>
</protein>
<keyword evidence="1" id="KW-0812">Transmembrane</keyword>
<sequence>MMNNSTNPAIAGLLTQNRGGKIWPILYFTTLVVFATLQVIQQKAFERKQRFIVVDDQAYYVVKEVGFAEAKTMHLDQAELASLSLLNRNPSGFDSERRLKYLFNKPCFEKAVTLAKHDAGAFEEKSLHQKAEILETKIQKMSGRSVQVLVNGQLIRTGIFEREVFNEVLRFQLRMTFVANPSLVENGRFPTVVTDFDLQVDPS</sequence>
<dbReference type="EMBL" id="BMXI01000009">
    <property type="protein sequence ID" value="GHC55969.1"/>
    <property type="molecule type" value="Genomic_DNA"/>
</dbReference>
<accession>A0A918TNI5</accession>
<evidence type="ECO:0000313" key="3">
    <source>
        <dbReference type="Proteomes" id="UP000644507"/>
    </source>
</evidence>
<comment type="caution">
    <text evidence="2">The sequence shown here is derived from an EMBL/GenBank/DDBJ whole genome shotgun (WGS) entry which is preliminary data.</text>
</comment>
<name>A0A918TNI5_9BACT</name>
<dbReference type="AlphaFoldDB" id="A0A918TNI5"/>
<dbReference type="Proteomes" id="UP000644507">
    <property type="component" value="Unassembled WGS sequence"/>
</dbReference>
<reference evidence="2" key="1">
    <citation type="journal article" date="2014" name="Int. J. Syst. Evol. Microbiol.">
        <title>Complete genome sequence of Corynebacterium casei LMG S-19264T (=DSM 44701T), isolated from a smear-ripened cheese.</title>
        <authorList>
            <consortium name="US DOE Joint Genome Institute (JGI-PGF)"/>
            <person name="Walter F."/>
            <person name="Albersmeier A."/>
            <person name="Kalinowski J."/>
            <person name="Ruckert C."/>
        </authorList>
    </citation>
    <scope>NUCLEOTIDE SEQUENCE</scope>
    <source>
        <strain evidence="2">KCTC 12988</strain>
    </source>
</reference>
<proteinExistence type="predicted"/>
<keyword evidence="3" id="KW-1185">Reference proteome</keyword>
<keyword evidence="1" id="KW-1133">Transmembrane helix</keyword>
<evidence type="ECO:0000256" key="1">
    <source>
        <dbReference type="SAM" id="Phobius"/>
    </source>
</evidence>
<gene>
    <name evidence="2" type="ORF">GCM10007100_23550</name>
</gene>
<reference evidence="2" key="2">
    <citation type="submission" date="2020-09" db="EMBL/GenBank/DDBJ databases">
        <authorList>
            <person name="Sun Q."/>
            <person name="Kim S."/>
        </authorList>
    </citation>
    <scope>NUCLEOTIDE SEQUENCE</scope>
    <source>
        <strain evidence="2">KCTC 12988</strain>
    </source>
</reference>
<dbReference type="RefSeq" id="WP_377047505.1">
    <property type="nucleotide sequence ID" value="NZ_JBHLZH010000007.1"/>
</dbReference>
<feature type="transmembrane region" description="Helical" evidence="1">
    <location>
        <begin position="22"/>
        <end position="40"/>
    </location>
</feature>
<evidence type="ECO:0000313" key="2">
    <source>
        <dbReference type="EMBL" id="GHC55969.1"/>
    </source>
</evidence>
<organism evidence="2 3">
    <name type="scientific">Roseibacillus persicicus</name>
    <dbReference type="NCBI Taxonomy" id="454148"/>
    <lineage>
        <taxon>Bacteria</taxon>
        <taxon>Pseudomonadati</taxon>
        <taxon>Verrucomicrobiota</taxon>
        <taxon>Verrucomicrobiia</taxon>
        <taxon>Verrucomicrobiales</taxon>
        <taxon>Verrucomicrobiaceae</taxon>
        <taxon>Roseibacillus</taxon>
    </lineage>
</organism>
<keyword evidence="1" id="KW-0472">Membrane</keyword>